<evidence type="ECO:0008006" key="3">
    <source>
        <dbReference type="Google" id="ProtNLM"/>
    </source>
</evidence>
<keyword evidence="2" id="KW-1185">Reference proteome</keyword>
<sequence length="136" mass="15227">MIKKIFFYVFIISVLSACSQQSVKEEDLITLEEVQTAITDQGLVLEDADLPSINAFTRELNGVSPEAYFIDGDTLSIYVFPSTDERKEGMDDFEEKSAAAGVAEHEKYTRKNILVFYELGNEETNSKLKSAINGLE</sequence>
<evidence type="ECO:0000313" key="1">
    <source>
        <dbReference type="EMBL" id="REJ06521.1"/>
    </source>
</evidence>
<dbReference type="PROSITE" id="PS51257">
    <property type="entry name" value="PROKAR_LIPOPROTEIN"/>
    <property type="match status" value="1"/>
</dbReference>
<organism evidence="1 2">
    <name type="scientific">Halobacillus trueperi</name>
    <dbReference type="NCBI Taxonomy" id="156205"/>
    <lineage>
        <taxon>Bacteria</taxon>
        <taxon>Bacillati</taxon>
        <taxon>Bacillota</taxon>
        <taxon>Bacilli</taxon>
        <taxon>Bacillales</taxon>
        <taxon>Bacillaceae</taxon>
        <taxon>Halobacillus</taxon>
    </lineage>
</organism>
<dbReference type="Proteomes" id="UP000256305">
    <property type="component" value="Unassembled WGS sequence"/>
</dbReference>
<evidence type="ECO:0000313" key="2">
    <source>
        <dbReference type="Proteomes" id="UP000256305"/>
    </source>
</evidence>
<reference evidence="1 2" key="1">
    <citation type="submission" date="2018-08" db="EMBL/GenBank/DDBJ databases">
        <title>Genome sequence of Halobacillus trueperi KCTC 3686.</title>
        <authorList>
            <person name="Cho K.H."/>
            <person name="Kwak M.-J."/>
            <person name="Kim B.-Y."/>
            <person name="Chun J."/>
        </authorList>
    </citation>
    <scope>NUCLEOTIDE SEQUENCE [LARGE SCALE GENOMIC DNA]</scope>
    <source>
        <strain evidence="1 2">KCTC 3686</strain>
    </source>
</reference>
<dbReference type="AlphaFoldDB" id="A0A3E0J112"/>
<dbReference type="EMBL" id="QUAE01000025">
    <property type="protein sequence ID" value="REJ06521.1"/>
    <property type="molecule type" value="Genomic_DNA"/>
</dbReference>
<dbReference type="RefSeq" id="WP_115824893.1">
    <property type="nucleotide sequence ID" value="NZ_QUAE01000025.1"/>
</dbReference>
<proteinExistence type="predicted"/>
<accession>A0A3E0J112</accession>
<protein>
    <recommendedName>
        <fullName evidence="3">DUF4358 domain-containing protein</fullName>
    </recommendedName>
</protein>
<comment type="caution">
    <text evidence="1">The sequence shown here is derived from an EMBL/GenBank/DDBJ whole genome shotgun (WGS) entry which is preliminary data.</text>
</comment>
<gene>
    <name evidence="1" type="ORF">DYE48_18725</name>
</gene>
<name>A0A3E0J112_9BACI</name>